<proteinExistence type="predicted"/>
<protein>
    <submittedName>
        <fullName evidence="1">Uncharacterized protein</fullName>
    </submittedName>
</protein>
<reference evidence="1" key="1">
    <citation type="submission" date="2022-08" db="EMBL/GenBank/DDBJ databases">
        <authorList>
            <consortium name="DOE Joint Genome Institute"/>
            <person name="Min B."/>
            <person name="Riley R."/>
            <person name="Sierra-Patev S."/>
            <person name="Naranjo-Ortiz M."/>
            <person name="Looney B."/>
            <person name="Konkel Z."/>
            <person name="Slot J.C."/>
            <person name="Sakamoto Y."/>
            <person name="Steenwyk J.L."/>
            <person name="Rokas A."/>
            <person name="Carro J."/>
            <person name="Camarero S."/>
            <person name="Ferreira P."/>
            <person name="Molpeceres G."/>
            <person name="Ruiz-Duenas F.J."/>
            <person name="Serrano A."/>
            <person name="Henrissat B."/>
            <person name="Drula E."/>
            <person name="Hughes K.W."/>
            <person name="Mata J.L."/>
            <person name="Ishikawa N.K."/>
            <person name="Vargas-Isla R."/>
            <person name="Ushijima S."/>
            <person name="Smith C.A."/>
            <person name="Ahrendt S."/>
            <person name="Andreopoulos W."/>
            <person name="He G."/>
            <person name="Labutti K."/>
            <person name="Lipzen A."/>
            <person name="Ng V."/>
            <person name="Sandor L."/>
            <person name="Barry K."/>
            <person name="Martinez A.T."/>
            <person name="Xiao Y."/>
            <person name="Gibbons J.G."/>
            <person name="Terashima K."/>
            <person name="Hibbett D.S."/>
            <person name="Grigoriev I.V."/>
        </authorList>
    </citation>
    <scope>NUCLEOTIDE SEQUENCE</scope>
    <source>
        <strain evidence="1">TFB10291</strain>
    </source>
</reference>
<evidence type="ECO:0000313" key="1">
    <source>
        <dbReference type="EMBL" id="KAJ3784326.1"/>
    </source>
</evidence>
<sequence length="586" mass="67417">MQRSQLLSISTSTLGTLSTESYASTLQSAASTFTGPGSLAGKALFSFGKLTLKGVEQIIISRRLSVIATHFPHHNTDKIIGLPGMYADLLELSRIHLYSDSTRMRALQLLFGQVASRSTAHLLKALLVWPLVEVNLLLSELLRCFDPQRSVVFHALQHFTNLQTRRTSYLAEYTLEHSLISSYRQHLSQWEDHSLAPVIDFLQDIGTSSEQGWSIICDCGSLDFLLHLYVSDFTDHFTYRSQPFKKSSLSATCNSFLVAVLANSSACRIFQSHPISDLWSLWPMLALESNDLTRCSQRRQVWATLESKEFQWRISSIFDTLVLEWDNGSSMRKLRVTLKEPSLFDLLVDLLEFSGSSELDDQTSFRALRSLHRLWTRINTMQFNWGLQKYIQETPEEHARGIFSQVIRQLHSLVDRAPESEAFFDFCHKRCQANCPLESDAVVQFIHRLSRASRSNKVLRQWLIEADIVGLLGWTFCRLSERGALSLDEGDNYKISDYSVSGPRYRTLVLSLAWRLFNEEPHGSIIQYHFSASMFFMRQNPPPNWDNLRFPIHHHDNWADDLMNASVYHQMEREHKECVYSWIMNS</sequence>
<keyword evidence="2" id="KW-1185">Reference proteome</keyword>
<evidence type="ECO:0000313" key="2">
    <source>
        <dbReference type="Proteomes" id="UP001163798"/>
    </source>
</evidence>
<dbReference type="EMBL" id="MU793381">
    <property type="protein sequence ID" value="KAJ3784326.1"/>
    <property type="molecule type" value="Genomic_DNA"/>
</dbReference>
<organism evidence="1 2">
    <name type="scientific">Lentinula aff. detonsa</name>
    <dbReference type="NCBI Taxonomy" id="2804958"/>
    <lineage>
        <taxon>Eukaryota</taxon>
        <taxon>Fungi</taxon>
        <taxon>Dikarya</taxon>
        <taxon>Basidiomycota</taxon>
        <taxon>Agaricomycotina</taxon>
        <taxon>Agaricomycetes</taxon>
        <taxon>Agaricomycetidae</taxon>
        <taxon>Agaricales</taxon>
        <taxon>Marasmiineae</taxon>
        <taxon>Omphalotaceae</taxon>
        <taxon>Lentinula</taxon>
    </lineage>
</organism>
<comment type="caution">
    <text evidence="1">The sequence shown here is derived from an EMBL/GenBank/DDBJ whole genome shotgun (WGS) entry which is preliminary data.</text>
</comment>
<gene>
    <name evidence="1" type="ORF">GGU10DRAFT_401806</name>
</gene>
<name>A0AA38KRC7_9AGAR</name>
<accession>A0AA38KRC7</accession>
<dbReference type="Proteomes" id="UP001163798">
    <property type="component" value="Unassembled WGS sequence"/>
</dbReference>
<dbReference type="AlphaFoldDB" id="A0AA38KRC7"/>